<comment type="caution">
    <text evidence="1">The sequence shown here is derived from an EMBL/GenBank/DDBJ whole genome shotgun (WGS) entry which is preliminary data.</text>
</comment>
<accession>A0ABW6AN66</accession>
<proteinExistence type="predicted"/>
<dbReference type="RefSeq" id="WP_381502837.1">
    <property type="nucleotide sequence ID" value="NZ_JBHUOM010000012.1"/>
</dbReference>
<dbReference type="NCBIfam" id="NF047658">
    <property type="entry name" value="HYC_CC_PP"/>
    <property type="match status" value="1"/>
</dbReference>
<reference evidence="2" key="1">
    <citation type="journal article" date="2019" name="Int. J. Syst. Evol. Microbiol.">
        <title>The Global Catalogue of Microorganisms (GCM) 10K type strain sequencing project: providing services to taxonomists for standard genome sequencing and annotation.</title>
        <authorList>
            <consortium name="The Broad Institute Genomics Platform"/>
            <consortium name="The Broad Institute Genome Sequencing Center for Infectious Disease"/>
            <person name="Wu L."/>
            <person name="Ma J."/>
        </authorList>
    </citation>
    <scope>NUCLEOTIDE SEQUENCE [LARGE SCALE GENOMIC DNA]</scope>
    <source>
        <strain evidence="2">KCTC 52490</strain>
    </source>
</reference>
<organism evidence="1 2">
    <name type="scientific">Spirosoma flavum</name>
    <dbReference type="NCBI Taxonomy" id="2048557"/>
    <lineage>
        <taxon>Bacteria</taxon>
        <taxon>Pseudomonadati</taxon>
        <taxon>Bacteroidota</taxon>
        <taxon>Cytophagia</taxon>
        <taxon>Cytophagales</taxon>
        <taxon>Cytophagaceae</taxon>
        <taxon>Spirosoma</taxon>
    </lineage>
</organism>
<sequence length="148" mass="16364">MKRSLFQLFNLLMTCVVLLSSTGFGLVEHSCQMRGKKKTMVVAFSEVKPQGCASSRLPMSQQQTVFKKTDCCQDDQRYENVDISSSLSQFVAKLVKSVTEAFVTGVMTVMVWLIDVIFAERVSSVSAFSSPPSLSGRDILTLVHSLLI</sequence>
<evidence type="ECO:0000313" key="1">
    <source>
        <dbReference type="EMBL" id="MFD2935260.1"/>
    </source>
</evidence>
<name>A0ABW6AN66_9BACT</name>
<dbReference type="Proteomes" id="UP001597512">
    <property type="component" value="Unassembled WGS sequence"/>
</dbReference>
<dbReference type="InterPro" id="IPR058512">
    <property type="entry name" value="DUF8199"/>
</dbReference>
<protein>
    <submittedName>
        <fullName evidence="1">Uncharacterized protein</fullName>
    </submittedName>
</protein>
<evidence type="ECO:0000313" key="2">
    <source>
        <dbReference type="Proteomes" id="UP001597512"/>
    </source>
</evidence>
<dbReference type="EMBL" id="JBHUOM010000012">
    <property type="protein sequence ID" value="MFD2935260.1"/>
    <property type="molecule type" value="Genomic_DNA"/>
</dbReference>
<keyword evidence="2" id="KW-1185">Reference proteome</keyword>
<dbReference type="Pfam" id="PF26622">
    <property type="entry name" value="DUF8199"/>
    <property type="match status" value="1"/>
</dbReference>
<dbReference type="InterPro" id="IPR058060">
    <property type="entry name" value="HYC_CC_PP"/>
</dbReference>
<gene>
    <name evidence="1" type="ORF">ACFS25_15835</name>
</gene>